<evidence type="ECO:0000313" key="14">
    <source>
        <dbReference type="Proteomes" id="UP000320735"/>
    </source>
</evidence>
<dbReference type="SUPFAM" id="SSF53790">
    <property type="entry name" value="Tetrapyrrole methylase"/>
    <property type="match status" value="1"/>
</dbReference>
<keyword evidence="4 10" id="KW-0489">Methyltransferase</keyword>
<comment type="caution">
    <text evidence="13">The sequence shown here is derived from an EMBL/GenBank/DDBJ whole genome shotgun (WGS) entry which is preliminary data.</text>
</comment>
<dbReference type="PANTHER" id="PTHR45790:SF3">
    <property type="entry name" value="S-ADENOSYL-L-METHIONINE-DEPENDENT UROPORPHYRINOGEN III METHYLTRANSFERASE, CHLOROPLASTIC"/>
    <property type="match status" value="1"/>
</dbReference>
<dbReference type="GO" id="GO:0004851">
    <property type="term" value="F:uroporphyrin-III C-methyltransferase activity"/>
    <property type="evidence" value="ECO:0007669"/>
    <property type="project" value="UniProtKB-EC"/>
</dbReference>
<keyword evidence="3" id="KW-0169">Cobalamin biosynthesis</keyword>
<dbReference type="NCBIfam" id="TIGR01469">
    <property type="entry name" value="cobA_cysG_Cterm"/>
    <property type="match status" value="1"/>
</dbReference>
<comment type="pathway">
    <text evidence="8">Porphyrin-containing compound metabolism; siroheme biosynthesis; precorrin-2 from uroporphyrinogen III: step 1/1.</text>
</comment>
<dbReference type="PROSITE" id="PS00839">
    <property type="entry name" value="SUMT_1"/>
    <property type="match status" value="1"/>
</dbReference>
<dbReference type="Gene3D" id="3.40.50.10090">
    <property type="match status" value="2"/>
</dbReference>
<evidence type="ECO:0000256" key="6">
    <source>
        <dbReference type="ARBA" id="ARBA00022691"/>
    </source>
</evidence>
<evidence type="ECO:0000313" key="13">
    <source>
        <dbReference type="EMBL" id="TWU14252.1"/>
    </source>
</evidence>
<dbReference type="RefSeq" id="WP_146371470.1">
    <property type="nucleotide sequence ID" value="NZ_SJPP01000001.1"/>
</dbReference>
<dbReference type="CDD" id="cd11642">
    <property type="entry name" value="SUMT"/>
    <property type="match status" value="1"/>
</dbReference>
<dbReference type="SUPFAM" id="SSF69618">
    <property type="entry name" value="HemD-like"/>
    <property type="match status" value="1"/>
</dbReference>
<dbReference type="GO" id="GO:0004852">
    <property type="term" value="F:uroporphyrinogen-III synthase activity"/>
    <property type="evidence" value="ECO:0007669"/>
    <property type="project" value="InterPro"/>
</dbReference>
<sequence length="507" mass="54669">MASSGKVYLVGAGPGDPGLITLKALKCLSQADFVLYDGLVNPLLLLNTSADTERTCRSHTAYGRMLNQTEINQRLIDEARSGKTVVRLKGGDPFIFGRGGEEAEALRTAGIDYEIVPGVTAATGASAYAGVSLTHRKWASAVAFVTGHEDPAKTDSLLDYTALAAFPGTLVFYMGLHRLEEIARRLIEFGKSPATPAIVISQGTTSRQQSVTAPLTDLPVAVRQAELRAPSLIVVGDCVLQRETIQWFEQRPLLGRRIGIPRPLAQALPVVQQANDLGADCLLMPTIDILPPEDWTAVDDAISRLADYDWLIFTSANGVEYFLSRLRETGGDMRDLGGLKLATIGPATAAALETFHLTADLVPPEFRAESLAATLAPHVQGQRLLWARASRGRDVLPQTLHSAGATVDEVVTYQNVDVDSFDPQVVEVLDRGEVDWIALSSPSIARQLSQLVGPEALDHIGKTIRLASISPVTTAAAQEVGLTIHTEARDYTWPGLFTSIQEYESAR</sequence>
<keyword evidence="14" id="KW-1185">Reference proteome</keyword>
<dbReference type="InterPro" id="IPR050161">
    <property type="entry name" value="Siro_Cobalamin_biosynth"/>
</dbReference>
<gene>
    <name evidence="13" type="primary">nasF</name>
    <name evidence="13" type="ORF">CA54_30950</name>
</gene>
<dbReference type="Pfam" id="PF02602">
    <property type="entry name" value="HEM4"/>
    <property type="match status" value="1"/>
</dbReference>
<dbReference type="Proteomes" id="UP000320735">
    <property type="component" value="Unassembled WGS sequence"/>
</dbReference>
<dbReference type="InterPro" id="IPR003043">
    <property type="entry name" value="Uropor_MeTrfase_CS"/>
</dbReference>
<feature type="domain" description="Tetrapyrrole methylase" evidence="11">
    <location>
        <begin position="6"/>
        <end position="218"/>
    </location>
</feature>
<evidence type="ECO:0000259" key="12">
    <source>
        <dbReference type="Pfam" id="PF02602"/>
    </source>
</evidence>
<dbReference type="InterPro" id="IPR036108">
    <property type="entry name" value="4pyrrol_syn_uPrphyn_synt_sf"/>
</dbReference>
<keyword evidence="5 10" id="KW-0808">Transferase</keyword>
<dbReference type="InterPro" id="IPR000878">
    <property type="entry name" value="4pyrrol_Mease"/>
</dbReference>
<dbReference type="InterPro" id="IPR014777">
    <property type="entry name" value="4pyrrole_Mease_sub1"/>
</dbReference>
<evidence type="ECO:0000259" key="11">
    <source>
        <dbReference type="Pfam" id="PF00590"/>
    </source>
</evidence>
<evidence type="ECO:0000256" key="9">
    <source>
        <dbReference type="ARBA" id="ARBA00060548"/>
    </source>
</evidence>
<dbReference type="Gene3D" id="3.30.950.10">
    <property type="entry name" value="Methyltransferase, Cobalt-precorrin-4 Transmethylase, Domain 2"/>
    <property type="match status" value="1"/>
</dbReference>
<evidence type="ECO:0000256" key="5">
    <source>
        <dbReference type="ARBA" id="ARBA00022679"/>
    </source>
</evidence>
<dbReference type="EMBL" id="SJPP01000001">
    <property type="protein sequence ID" value="TWU14252.1"/>
    <property type="molecule type" value="Genomic_DNA"/>
</dbReference>
<accession>A0A5C6BRA2</accession>
<keyword evidence="6" id="KW-0949">S-adenosyl-L-methionine</keyword>
<dbReference type="PROSITE" id="PS00840">
    <property type="entry name" value="SUMT_2"/>
    <property type="match status" value="1"/>
</dbReference>
<evidence type="ECO:0000256" key="8">
    <source>
        <dbReference type="ARBA" id="ARBA00025705"/>
    </source>
</evidence>
<evidence type="ECO:0000256" key="10">
    <source>
        <dbReference type="RuleBase" id="RU003960"/>
    </source>
</evidence>
<dbReference type="FunFam" id="3.40.1010.10:FF:000001">
    <property type="entry name" value="Siroheme synthase"/>
    <property type="match status" value="1"/>
</dbReference>
<feature type="domain" description="Tetrapyrrole biosynthesis uroporphyrinogen III synthase" evidence="12">
    <location>
        <begin position="272"/>
        <end position="497"/>
    </location>
</feature>
<dbReference type="InterPro" id="IPR003754">
    <property type="entry name" value="4pyrrol_synth_uPrphyn_synth"/>
</dbReference>
<dbReference type="InterPro" id="IPR035996">
    <property type="entry name" value="4pyrrol_Methylase_sf"/>
</dbReference>
<dbReference type="NCBIfam" id="NF004790">
    <property type="entry name" value="PRK06136.1"/>
    <property type="match status" value="1"/>
</dbReference>
<dbReference type="EC" id="2.1.1.107" evidence="2"/>
<evidence type="ECO:0000256" key="3">
    <source>
        <dbReference type="ARBA" id="ARBA00022573"/>
    </source>
</evidence>
<evidence type="ECO:0000256" key="1">
    <source>
        <dbReference type="ARBA" id="ARBA00005879"/>
    </source>
</evidence>
<organism evidence="13 14">
    <name type="scientific">Symmachiella macrocystis</name>
    <dbReference type="NCBI Taxonomy" id="2527985"/>
    <lineage>
        <taxon>Bacteria</taxon>
        <taxon>Pseudomonadati</taxon>
        <taxon>Planctomycetota</taxon>
        <taxon>Planctomycetia</taxon>
        <taxon>Planctomycetales</taxon>
        <taxon>Planctomycetaceae</taxon>
        <taxon>Symmachiella</taxon>
    </lineage>
</organism>
<evidence type="ECO:0000256" key="7">
    <source>
        <dbReference type="ARBA" id="ARBA00023244"/>
    </source>
</evidence>
<evidence type="ECO:0000256" key="2">
    <source>
        <dbReference type="ARBA" id="ARBA00012162"/>
    </source>
</evidence>
<dbReference type="OrthoDB" id="9815856at2"/>
<dbReference type="Gene3D" id="3.40.1010.10">
    <property type="entry name" value="Cobalt-precorrin-4 Transmethylase, Domain 1"/>
    <property type="match status" value="1"/>
</dbReference>
<dbReference type="InterPro" id="IPR006366">
    <property type="entry name" value="CobA/CysG_C"/>
</dbReference>
<dbReference type="CDD" id="cd06578">
    <property type="entry name" value="HemD"/>
    <property type="match status" value="1"/>
</dbReference>
<dbReference type="InterPro" id="IPR014776">
    <property type="entry name" value="4pyrrole_Mease_sub2"/>
</dbReference>
<dbReference type="PANTHER" id="PTHR45790">
    <property type="entry name" value="SIROHEME SYNTHASE-RELATED"/>
    <property type="match status" value="1"/>
</dbReference>
<dbReference type="GO" id="GO:0019354">
    <property type="term" value="P:siroheme biosynthetic process"/>
    <property type="evidence" value="ECO:0007669"/>
    <property type="project" value="InterPro"/>
</dbReference>
<dbReference type="GO" id="GO:0032259">
    <property type="term" value="P:methylation"/>
    <property type="evidence" value="ECO:0007669"/>
    <property type="project" value="UniProtKB-KW"/>
</dbReference>
<dbReference type="AlphaFoldDB" id="A0A5C6BRA2"/>
<proteinExistence type="inferred from homology"/>
<keyword evidence="7" id="KW-0627">Porphyrin biosynthesis</keyword>
<dbReference type="GO" id="GO:0009236">
    <property type="term" value="P:cobalamin biosynthetic process"/>
    <property type="evidence" value="ECO:0007669"/>
    <property type="project" value="UniProtKB-KW"/>
</dbReference>
<dbReference type="Pfam" id="PF00590">
    <property type="entry name" value="TP_methylase"/>
    <property type="match status" value="1"/>
</dbReference>
<evidence type="ECO:0000256" key="4">
    <source>
        <dbReference type="ARBA" id="ARBA00022603"/>
    </source>
</evidence>
<dbReference type="FunFam" id="3.30.950.10:FF:000001">
    <property type="entry name" value="Siroheme synthase"/>
    <property type="match status" value="1"/>
</dbReference>
<reference evidence="13 14" key="1">
    <citation type="submission" date="2019-02" db="EMBL/GenBank/DDBJ databases">
        <title>Deep-cultivation of Planctomycetes and their phenomic and genomic characterization uncovers novel biology.</title>
        <authorList>
            <person name="Wiegand S."/>
            <person name="Jogler M."/>
            <person name="Boedeker C."/>
            <person name="Pinto D."/>
            <person name="Vollmers J."/>
            <person name="Rivas-Marin E."/>
            <person name="Kohn T."/>
            <person name="Peeters S.H."/>
            <person name="Heuer A."/>
            <person name="Rast P."/>
            <person name="Oberbeckmann S."/>
            <person name="Bunk B."/>
            <person name="Jeske O."/>
            <person name="Meyerdierks A."/>
            <person name="Storesund J.E."/>
            <person name="Kallscheuer N."/>
            <person name="Luecker S."/>
            <person name="Lage O.M."/>
            <person name="Pohl T."/>
            <person name="Merkel B.J."/>
            <person name="Hornburger P."/>
            <person name="Mueller R.-W."/>
            <person name="Bruemmer F."/>
            <person name="Labrenz M."/>
            <person name="Spormann A.M."/>
            <person name="Op Den Camp H."/>
            <person name="Overmann J."/>
            <person name="Amann R."/>
            <person name="Jetten M.S.M."/>
            <person name="Mascher T."/>
            <person name="Medema M.H."/>
            <person name="Devos D.P."/>
            <person name="Kaster A.-K."/>
            <person name="Ovreas L."/>
            <person name="Rohde M."/>
            <person name="Galperin M.Y."/>
            <person name="Jogler C."/>
        </authorList>
    </citation>
    <scope>NUCLEOTIDE SEQUENCE [LARGE SCALE GENOMIC DNA]</scope>
    <source>
        <strain evidence="13 14">CA54</strain>
    </source>
</reference>
<protein>
    <recommendedName>
        <fullName evidence="2">uroporphyrinogen-III C-methyltransferase</fullName>
        <ecNumber evidence="2">2.1.1.107</ecNumber>
    </recommendedName>
</protein>
<name>A0A5C6BRA2_9PLAN</name>
<comment type="pathway">
    <text evidence="9">Cofactor biosynthesis; adenosylcobalamin biosynthesis; precorrin-2 from uroporphyrinogen III: step 1/1.</text>
</comment>
<comment type="similarity">
    <text evidence="1 10">Belongs to the precorrin methyltransferase family.</text>
</comment>